<dbReference type="Pfam" id="PF06441">
    <property type="entry name" value="EHN"/>
    <property type="match status" value="1"/>
</dbReference>
<accession>A0A9P4T6Q1</accession>
<evidence type="ECO:0000256" key="3">
    <source>
        <dbReference type="PIRSR" id="PIRSR001112-1"/>
    </source>
</evidence>
<dbReference type="PANTHER" id="PTHR21661">
    <property type="entry name" value="EPOXIDE HYDROLASE 1-RELATED"/>
    <property type="match status" value="1"/>
</dbReference>
<keyword evidence="2" id="KW-0378">Hydrolase</keyword>
<keyword evidence="6" id="KW-1185">Reference proteome</keyword>
<protein>
    <recommendedName>
        <fullName evidence="4">Epoxide hydrolase N-terminal domain-containing protein</fullName>
    </recommendedName>
</protein>
<organism evidence="5 6">
    <name type="scientific">Curvularia kusanoi</name>
    <name type="common">Cochliobolus kusanoi</name>
    <dbReference type="NCBI Taxonomy" id="90978"/>
    <lineage>
        <taxon>Eukaryota</taxon>
        <taxon>Fungi</taxon>
        <taxon>Dikarya</taxon>
        <taxon>Ascomycota</taxon>
        <taxon>Pezizomycotina</taxon>
        <taxon>Dothideomycetes</taxon>
        <taxon>Pleosporomycetidae</taxon>
        <taxon>Pleosporales</taxon>
        <taxon>Pleosporineae</taxon>
        <taxon>Pleosporaceae</taxon>
        <taxon>Curvularia</taxon>
    </lineage>
</organism>
<dbReference type="Proteomes" id="UP000801428">
    <property type="component" value="Unassembled WGS sequence"/>
</dbReference>
<gene>
    <name evidence="5" type="ORF">E8E13_003040</name>
</gene>
<evidence type="ECO:0000256" key="2">
    <source>
        <dbReference type="ARBA" id="ARBA00022801"/>
    </source>
</evidence>
<dbReference type="InterPro" id="IPR016292">
    <property type="entry name" value="Epoxide_hydrolase"/>
</dbReference>
<comment type="similarity">
    <text evidence="1">Belongs to the peptidase S33 family.</text>
</comment>
<dbReference type="InterPro" id="IPR029058">
    <property type="entry name" value="AB_hydrolase_fold"/>
</dbReference>
<dbReference type="GO" id="GO:0097176">
    <property type="term" value="P:epoxide metabolic process"/>
    <property type="evidence" value="ECO:0007669"/>
    <property type="project" value="TreeGrafter"/>
</dbReference>
<proteinExistence type="inferred from homology"/>
<feature type="domain" description="Epoxide hydrolase N-terminal" evidence="4">
    <location>
        <begin position="11"/>
        <end position="117"/>
    </location>
</feature>
<comment type="caution">
    <text evidence="5">The sequence shown here is derived from an EMBL/GenBank/DDBJ whole genome shotgun (WGS) entry which is preliminary data.</text>
</comment>
<dbReference type="PANTHER" id="PTHR21661:SF39">
    <property type="entry name" value="HYDROLASE, PUTATIVE (AFU_ORTHOLOGUE AFUA_3G08960)-RELATED"/>
    <property type="match status" value="1"/>
</dbReference>
<dbReference type="OrthoDB" id="7130006at2759"/>
<evidence type="ECO:0000259" key="4">
    <source>
        <dbReference type="Pfam" id="PF06441"/>
    </source>
</evidence>
<dbReference type="GO" id="GO:0004301">
    <property type="term" value="F:epoxide hydrolase activity"/>
    <property type="evidence" value="ECO:0007669"/>
    <property type="project" value="TreeGrafter"/>
</dbReference>
<evidence type="ECO:0000313" key="6">
    <source>
        <dbReference type="Proteomes" id="UP000801428"/>
    </source>
</evidence>
<dbReference type="InterPro" id="IPR000639">
    <property type="entry name" value="Epox_hydrolase-like"/>
</dbReference>
<dbReference type="InterPro" id="IPR010497">
    <property type="entry name" value="Epoxide_hydro_N"/>
</dbReference>
<feature type="active site" description="Proton donor" evidence="3">
    <location>
        <position position="304"/>
    </location>
</feature>
<evidence type="ECO:0000313" key="5">
    <source>
        <dbReference type="EMBL" id="KAF2995546.1"/>
    </source>
</evidence>
<sequence>MTYSPPASAIPYTLSVSDQDLSDCHTLLRLSNLGPPTWENTQTEHNYGITRQWLSDARDHWLTKFDWRAQEAHINSFANYKMSIDGSDVHFIGHFSAKQDAVPIILMHGWPGSFIEFLPMLDLVRKQYPSQQDLPYHLVVPSLPGYTLSAAGSLGASPSMWQSAKVCHQLMLNLGFKKYIAQGGDVGSFLAKVMATTYEECVAIHLNLFTVAEQLDLEKLDAGEKKGLEQALEFRKRGSAYQQIHATKPATIGHVVQSTPLAVLAWIGEKFLAWSDTPPSLDHILLNVALYWFTNGFPTSIYPYRELFGDDGSTRSATLFNKIEKPTGVSYFAQELFPMPEYAVAKHCKLVHYKKHAKGGHFAALEEPEAFWGDVEEFVRVVWAV</sequence>
<feature type="active site" description="Nucleophile" evidence="3">
    <location>
        <position position="185"/>
    </location>
</feature>
<dbReference type="PRINTS" id="PR00412">
    <property type="entry name" value="EPOXHYDRLASE"/>
</dbReference>
<dbReference type="PIRSF" id="PIRSF001112">
    <property type="entry name" value="Epoxide_hydrolase"/>
    <property type="match status" value="1"/>
</dbReference>
<reference evidence="5" key="1">
    <citation type="submission" date="2019-04" db="EMBL/GenBank/DDBJ databases">
        <title>Sequencing of skin fungus with MAO and IRED activity.</title>
        <authorList>
            <person name="Marsaioli A.J."/>
            <person name="Bonatto J.M.C."/>
            <person name="Reis Junior O."/>
        </authorList>
    </citation>
    <scope>NUCLEOTIDE SEQUENCE</scope>
    <source>
        <strain evidence="5">30M1</strain>
    </source>
</reference>
<dbReference type="Gene3D" id="3.40.50.1820">
    <property type="entry name" value="alpha/beta hydrolase"/>
    <property type="match status" value="1"/>
</dbReference>
<feature type="active site" description="Proton acceptor" evidence="3">
    <location>
        <position position="361"/>
    </location>
</feature>
<dbReference type="SUPFAM" id="SSF53474">
    <property type="entry name" value="alpha/beta-Hydrolases"/>
    <property type="match status" value="1"/>
</dbReference>
<name>A0A9P4T6Q1_CURKU</name>
<dbReference type="EMBL" id="SWKU01000032">
    <property type="protein sequence ID" value="KAF2995546.1"/>
    <property type="molecule type" value="Genomic_DNA"/>
</dbReference>
<evidence type="ECO:0000256" key="1">
    <source>
        <dbReference type="ARBA" id="ARBA00010088"/>
    </source>
</evidence>
<dbReference type="AlphaFoldDB" id="A0A9P4T6Q1"/>